<protein>
    <submittedName>
        <fullName evidence="6">Xaa-Pro peptidase family protein</fullName>
    </submittedName>
</protein>
<dbReference type="Pfam" id="PF00557">
    <property type="entry name" value="Peptidase_M24"/>
    <property type="match status" value="1"/>
</dbReference>
<sequence>MKQNRLDTVLSRMKERGIEQILVTDEPSIFYLTGVWVEAEERFLALYLNVNGNHRFFVNQMFSVPENLGIEVIRFTDTDPYLELLDQLIQKDKPLGVDKDMRLRYFLPLMGMGCASAYVDSSIYLDEARAVKDYEEIQAMRKASEINDRAMAEFKQLLREGVMERDVSNRLKEIYQSLGADDLSFPPSVCFGANAAIGHYRSGDVPLKRGDCILMDVGCKKDRYCGDMTRTFFCGEVPDEESRKVYQLVLQANLAAEEIIRPGIPLCDIDRAARQVIQEGGYGHYFTHRLGHFIGLQVHDFGDVSSASTQEAKVGNIFSIEPGIYLPGKMGVRIEDLVLVTEDGCEILNSYSKELQIV</sequence>
<dbReference type="EMBL" id="DWWB01000030">
    <property type="protein sequence ID" value="HJC66332.1"/>
    <property type="molecule type" value="Genomic_DNA"/>
</dbReference>
<comment type="caution">
    <text evidence="6">The sequence shown here is derived from an EMBL/GenBank/DDBJ whole genome shotgun (WGS) entry which is preliminary data.</text>
</comment>
<gene>
    <name evidence="6" type="ORF">H9931_06360</name>
</gene>
<evidence type="ECO:0000259" key="4">
    <source>
        <dbReference type="Pfam" id="PF00557"/>
    </source>
</evidence>
<dbReference type="InterPro" id="IPR029149">
    <property type="entry name" value="Creatin/AminoP/Spt16_N"/>
</dbReference>
<dbReference type="GO" id="GO:0046872">
    <property type="term" value="F:metal ion binding"/>
    <property type="evidence" value="ECO:0007669"/>
    <property type="project" value="UniProtKB-KW"/>
</dbReference>
<name>A0A9D2PV82_9FIRM</name>
<dbReference type="Gene3D" id="3.90.230.10">
    <property type="entry name" value="Creatinase/methionine aminopeptidase superfamily"/>
    <property type="match status" value="1"/>
</dbReference>
<dbReference type="GO" id="GO:0016787">
    <property type="term" value="F:hydrolase activity"/>
    <property type="evidence" value="ECO:0007669"/>
    <property type="project" value="UniProtKB-KW"/>
</dbReference>
<dbReference type="SUPFAM" id="SSF55920">
    <property type="entry name" value="Creatinase/aminopeptidase"/>
    <property type="match status" value="1"/>
</dbReference>
<dbReference type="InterPro" id="IPR000587">
    <property type="entry name" value="Creatinase_N"/>
</dbReference>
<evidence type="ECO:0000313" key="6">
    <source>
        <dbReference type="EMBL" id="HJC66332.1"/>
    </source>
</evidence>
<dbReference type="Proteomes" id="UP000823863">
    <property type="component" value="Unassembled WGS sequence"/>
</dbReference>
<dbReference type="PANTHER" id="PTHR46112:SF3">
    <property type="entry name" value="AMINOPEPTIDASE YPDF"/>
    <property type="match status" value="1"/>
</dbReference>
<dbReference type="Gene3D" id="3.40.350.10">
    <property type="entry name" value="Creatinase/prolidase N-terminal domain"/>
    <property type="match status" value="1"/>
</dbReference>
<reference evidence="6" key="2">
    <citation type="submission" date="2021-04" db="EMBL/GenBank/DDBJ databases">
        <authorList>
            <person name="Gilroy R."/>
        </authorList>
    </citation>
    <scope>NUCLEOTIDE SEQUENCE</scope>
    <source>
        <strain evidence="6">CHK198-12963</strain>
    </source>
</reference>
<dbReference type="InterPro" id="IPR001131">
    <property type="entry name" value="Peptidase_M24B_aminopep-P_CS"/>
</dbReference>
<dbReference type="SUPFAM" id="SSF53092">
    <property type="entry name" value="Creatinase/prolidase N-terminal domain"/>
    <property type="match status" value="1"/>
</dbReference>
<feature type="domain" description="Creatinase N-terminal" evidence="5">
    <location>
        <begin position="5"/>
        <end position="131"/>
    </location>
</feature>
<dbReference type="AlphaFoldDB" id="A0A9D2PV82"/>
<keyword evidence="2" id="KW-0378">Hydrolase</keyword>
<evidence type="ECO:0000256" key="2">
    <source>
        <dbReference type="ARBA" id="ARBA00022801"/>
    </source>
</evidence>
<dbReference type="InterPro" id="IPR036005">
    <property type="entry name" value="Creatinase/aminopeptidase-like"/>
</dbReference>
<keyword evidence="1 3" id="KW-0479">Metal-binding</keyword>
<proteinExistence type="inferred from homology"/>
<evidence type="ECO:0000256" key="1">
    <source>
        <dbReference type="ARBA" id="ARBA00022723"/>
    </source>
</evidence>
<reference evidence="6" key="1">
    <citation type="journal article" date="2021" name="PeerJ">
        <title>Extensive microbial diversity within the chicken gut microbiome revealed by metagenomics and culture.</title>
        <authorList>
            <person name="Gilroy R."/>
            <person name="Ravi A."/>
            <person name="Getino M."/>
            <person name="Pursley I."/>
            <person name="Horton D.L."/>
            <person name="Alikhan N.F."/>
            <person name="Baker D."/>
            <person name="Gharbi K."/>
            <person name="Hall N."/>
            <person name="Watson M."/>
            <person name="Adriaenssens E.M."/>
            <person name="Foster-Nyarko E."/>
            <person name="Jarju S."/>
            <person name="Secka A."/>
            <person name="Antonio M."/>
            <person name="Oren A."/>
            <person name="Chaudhuri R.R."/>
            <person name="La Ragione R."/>
            <person name="Hildebrand F."/>
            <person name="Pallen M.J."/>
        </authorList>
    </citation>
    <scope>NUCLEOTIDE SEQUENCE</scope>
    <source>
        <strain evidence="6">CHK198-12963</strain>
    </source>
</reference>
<dbReference type="CDD" id="cd01092">
    <property type="entry name" value="APP-like"/>
    <property type="match status" value="1"/>
</dbReference>
<evidence type="ECO:0000259" key="5">
    <source>
        <dbReference type="Pfam" id="PF01321"/>
    </source>
</evidence>
<comment type="similarity">
    <text evidence="3">Belongs to the peptidase M24B family.</text>
</comment>
<accession>A0A9D2PV82</accession>
<organism evidence="6 7">
    <name type="scientific">Candidatus Enterocloster excrementigallinarum</name>
    <dbReference type="NCBI Taxonomy" id="2838558"/>
    <lineage>
        <taxon>Bacteria</taxon>
        <taxon>Bacillati</taxon>
        <taxon>Bacillota</taxon>
        <taxon>Clostridia</taxon>
        <taxon>Lachnospirales</taxon>
        <taxon>Lachnospiraceae</taxon>
        <taxon>Enterocloster</taxon>
    </lineage>
</organism>
<evidence type="ECO:0000313" key="7">
    <source>
        <dbReference type="Proteomes" id="UP000823863"/>
    </source>
</evidence>
<dbReference type="Pfam" id="PF01321">
    <property type="entry name" value="Creatinase_N"/>
    <property type="match status" value="1"/>
</dbReference>
<dbReference type="InterPro" id="IPR000994">
    <property type="entry name" value="Pept_M24"/>
</dbReference>
<evidence type="ECO:0000256" key="3">
    <source>
        <dbReference type="RuleBase" id="RU000590"/>
    </source>
</evidence>
<dbReference type="InterPro" id="IPR050659">
    <property type="entry name" value="Peptidase_M24B"/>
</dbReference>
<feature type="domain" description="Peptidase M24" evidence="4">
    <location>
        <begin position="139"/>
        <end position="342"/>
    </location>
</feature>
<dbReference type="PROSITE" id="PS00491">
    <property type="entry name" value="PROLINE_PEPTIDASE"/>
    <property type="match status" value="1"/>
</dbReference>
<dbReference type="PANTHER" id="PTHR46112">
    <property type="entry name" value="AMINOPEPTIDASE"/>
    <property type="match status" value="1"/>
</dbReference>